<keyword evidence="4 7" id="KW-1133">Transmembrane helix</keyword>
<sequence>MAVANESSQEAHNMEHHGAGRYYVVWGALLVLTVVTVVTGSVHIPNFALALALLIATVKGSLVLLFFMHLTDHKGANRLVMAVSFLFVIMMLIMPMADFATRFRPANPAGSHLSDLPDLNFIEGKTSTHGGTGGAHGAQGGAHGTPSGH</sequence>
<dbReference type="GO" id="GO:0005886">
    <property type="term" value="C:plasma membrane"/>
    <property type="evidence" value="ECO:0007669"/>
    <property type="project" value="UniProtKB-SubCell"/>
</dbReference>
<dbReference type="AlphaFoldDB" id="A0A085W9V0"/>
<dbReference type="InterPro" id="IPR005171">
    <property type="entry name" value="Cyt_c_oxidase_su4_prok"/>
</dbReference>
<evidence type="ECO:0000256" key="7">
    <source>
        <dbReference type="SAM" id="Phobius"/>
    </source>
</evidence>
<gene>
    <name evidence="8" type="ORF">DB31_2257</name>
</gene>
<dbReference type="Proteomes" id="UP000028725">
    <property type="component" value="Unassembled WGS sequence"/>
</dbReference>
<evidence type="ECO:0000256" key="4">
    <source>
        <dbReference type="ARBA" id="ARBA00022989"/>
    </source>
</evidence>
<keyword evidence="3 7" id="KW-0812">Transmembrane</keyword>
<evidence type="ECO:0000256" key="3">
    <source>
        <dbReference type="ARBA" id="ARBA00022692"/>
    </source>
</evidence>
<dbReference type="STRING" id="394096.DB31_2257"/>
<protein>
    <submittedName>
        <fullName evidence="8">Cytochrome c oxidase polypeptide IV</fullName>
    </submittedName>
</protein>
<feature type="region of interest" description="Disordered" evidence="6">
    <location>
        <begin position="129"/>
        <end position="149"/>
    </location>
</feature>
<comment type="subcellular location">
    <subcellularLocation>
        <location evidence="1">Cell membrane</location>
        <topology evidence="1">Multi-pass membrane protein</topology>
    </subcellularLocation>
</comment>
<proteinExistence type="predicted"/>
<feature type="transmembrane region" description="Helical" evidence="7">
    <location>
        <begin position="47"/>
        <end position="67"/>
    </location>
</feature>
<evidence type="ECO:0000256" key="5">
    <source>
        <dbReference type="ARBA" id="ARBA00023136"/>
    </source>
</evidence>
<dbReference type="Pfam" id="PF03626">
    <property type="entry name" value="COX4_pro"/>
    <property type="match status" value="1"/>
</dbReference>
<dbReference type="InterPro" id="IPR011743">
    <property type="entry name" value="Caa3_sub_IV"/>
</dbReference>
<keyword evidence="2" id="KW-1003">Cell membrane</keyword>
<organism evidence="8 9">
    <name type="scientific">Hyalangium minutum</name>
    <dbReference type="NCBI Taxonomy" id="394096"/>
    <lineage>
        <taxon>Bacteria</taxon>
        <taxon>Pseudomonadati</taxon>
        <taxon>Myxococcota</taxon>
        <taxon>Myxococcia</taxon>
        <taxon>Myxococcales</taxon>
        <taxon>Cystobacterineae</taxon>
        <taxon>Archangiaceae</taxon>
        <taxon>Hyalangium</taxon>
    </lineage>
</organism>
<name>A0A085W9V0_9BACT</name>
<dbReference type="EMBL" id="JMCB01000014">
    <property type="protein sequence ID" value="KFE64463.1"/>
    <property type="molecule type" value="Genomic_DNA"/>
</dbReference>
<keyword evidence="9" id="KW-1185">Reference proteome</keyword>
<evidence type="ECO:0000256" key="6">
    <source>
        <dbReference type="SAM" id="MobiDB-lite"/>
    </source>
</evidence>
<dbReference type="RefSeq" id="WP_044194655.1">
    <property type="nucleotide sequence ID" value="NZ_JMCB01000014.1"/>
</dbReference>
<dbReference type="NCBIfam" id="TIGR02229">
    <property type="entry name" value="caa3_sub_IV"/>
    <property type="match status" value="1"/>
</dbReference>
<evidence type="ECO:0000313" key="8">
    <source>
        <dbReference type="EMBL" id="KFE64463.1"/>
    </source>
</evidence>
<feature type="transmembrane region" description="Helical" evidence="7">
    <location>
        <begin position="22"/>
        <end position="41"/>
    </location>
</feature>
<reference evidence="8 9" key="1">
    <citation type="submission" date="2014-04" db="EMBL/GenBank/DDBJ databases">
        <title>Genome assembly of Hyalangium minutum DSM 14724.</title>
        <authorList>
            <person name="Sharma G."/>
            <person name="Subramanian S."/>
        </authorList>
    </citation>
    <scope>NUCLEOTIDE SEQUENCE [LARGE SCALE GENOMIC DNA]</scope>
    <source>
        <strain evidence="8 9">DSM 14724</strain>
    </source>
</reference>
<comment type="caution">
    <text evidence="8">The sequence shown here is derived from an EMBL/GenBank/DDBJ whole genome shotgun (WGS) entry which is preliminary data.</text>
</comment>
<feature type="transmembrane region" description="Helical" evidence="7">
    <location>
        <begin position="79"/>
        <end position="97"/>
    </location>
</feature>
<accession>A0A085W9V0</accession>
<keyword evidence="5 7" id="KW-0472">Membrane</keyword>
<evidence type="ECO:0000313" key="9">
    <source>
        <dbReference type="Proteomes" id="UP000028725"/>
    </source>
</evidence>
<dbReference type="OrthoDB" id="5522364at2"/>
<evidence type="ECO:0000256" key="2">
    <source>
        <dbReference type="ARBA" id="ARBA00022475"/>
    </source>
</evidence>
<evidence type="ECO:0000256" key="1">
    <source>
        <dbReference type="ARBA" id="ARBA00004651"/>
    </source>
</evidence>
<feature type="compositionally biased region" description="Gly residues" evidence="6">
    <location>
        <begin position="130"/>
        <end position="143"/>
    </location>
</feature>